<feature type="signal peptide" evidence="1">
    <location>
        <begin position="1"/>
        <end position="29"/>
    </location>
</feature>
<protein>
    <recommendedName>
        <fullName evidence="4">DUF5666 domain-containing protein</fullName>
    </recommendedName>
</protein>
<comment type="caution">
    <text evidence="2">The sequence shown here is derived from an EMBL/GenBank/DDBJ whole genome shotgun (WGS) entry which is preliminary data.</text>
</comment>
<gene>
    <name evidence="2" type="ORF">A3D99_02110</name>
</gene>
<dbReference type="EMBL" id="MHHR01000023">
    <property type="protein sequence ID" value="OGY34030.1"/>
    <property type="molecule type" value="Genomic_DNA"/>
</dbReference>
<evidence type="ECO:0000313" key="3">
    <source>
        <dbReference type="Proteomes" id="UP000177528"/>
    </source>
</evidence>
<dbReference type="Proteomes" id="UP000177528">
    <property type="component" value="Unassembled WGS sequence"/>
</dbReference>
<evidence type="ECO:0008006" key="4">
    <source>
        <dbReference type="Google" id="ProtNLM"/>
    </source>
</evidence>
<name>A0A1G1X388_9BACT</name>
<keyword evidence="1" id="KW-0732">Signal</keyword>
<reference evidence="2 3" key="1">
    <citation type="journal article" date="2016" name="Nat. Commun.">
        <title>Thousands of microbial genomes shed light on interconnected biogeochemical processes in an aquifer system.</title>
        <authorList>
            <person name="Anantharaman K."/>
            <person name="Brown C.T."/>
            <person name="Hug L.A."/>
            <person name="Sharon I."/>
            <person name="Castelle C.J."/>
            <person name="Probst A.J."/>
            <person name="Thomas B.C."/>
            <person name="Singh A."/>
            <person name="Wilkins M.J."/>
            <person name="Karaoz U."/>
            <person name="Brodie E.L."/>
            <person name="Williams K.H."/>
            <person name="Hubbard S.S."/>
            <person name="Banfield J.F."/>
        </authorList>
    </citation>
    <scope>NUCLEOTIDE SEQUENCE [LARGE SCALE GENOMIC DNA]</scope>
</reference>
<dbReference type="AlphaFoldDB" id="A0A1G1X388"/>
<evidence type="ECO:0000256" key="1">
    <source>
        <dbReference type="SAM" id="SignalP"/>
    </source>
</evidence>
<feature type="chain" id="PRO_5009581277" description="DUF5666 domain-containing protein" evidence="1">
    <location>
        <begin position="30"/>
        <end position="209"/>
    </location>
</feature>
<accession>A0A1G1X388</accession>
<proteinExistence type="predicted"/>
<organism evidence="2 3">
    <name type="scientific">Candidatus Andersenbacteria bacterium RIFCSPHIGHO2_12_FULL_45_11</name>
    <dbReference type="NCBI Taxonomy" id="1797281"/>
    <lineage>
        <taxon>Bacteria</taxon>
        <taxon>Candidatus Anderseniibacteriota</taxon>
    </lineage>
</organism>
<sequence>MNQLRLGALAGVAGIATLLLALVVSQGQAATAFVVTGIIDVKLTKSVVNITATKASADVHDEVFGKNIPYSLSKSTKYYRYVNKKLAKTGIGNVRMGQEVVVKGTKVGGTYKVTSLTINDRTFKITGTVSDTDDANNTIKVGVKTSTYKQPNIKGTDVTMTYSSKTVCLESGKEIGCSEIDADGQKITVEGGVTGTENTYELLKVTNKK</sequence>
<evidence type="ECO:0000313" key="2">
    <source>
        <dbReference type="EMBL" id="OGY34030.1"/>
    </source>
</evidence>